<keyword evidence="5 6" id="KW-0560">Oxidoreductase</keyword>
<evidence type="ECO:0000256" key="5">
    <source>
        <dbReference type="ARBA" id="ARBA00023002"/>
    </source>
</evidence>
<name>A0ABT0Q7V8_9RHOB</name>
<dbReference type="Gene3D" id="3.20.20.220">
    <property type="match status" value="1"/>
</dbReference>
<dbReference type="InterPro" id="IPR029041">
    <property type="entry name" value="FAD-linked_oxidoreductase-like"/>
</dbReference>
<evidence type="ECO:0000313" key="7">
    <source>
        <dbReference type="EMBL" id="MCL6285968.1"/>
    </source>
</evidence>
<reference evidence="7" key="1">
    <citation type="submission" date="2022-05" db="EMBL/GenBank/DDBJ databases">
        <authorList>
            <person name="Park J.-S."/>
        </authorList>
    </citation>
    <scope>NUCLEOTIDE SEQUENCE</scope>
    <source>
        <strain evidence="7">2012CJ41-6</strain>
    </source>
</reference>
<dbReference type="SUPFAM" id="SSF51730">
    <property type="entry name" value="FAD-linked oxidoreductase"/>
    <property type="match status" value="1"/>
</dbReference>
<dbReference type="GO" id="GO:0004489">
    <property type="term" value="F:methylenetetrahydrofolate reductase [NAD(P)H] activity"/>
    <property type="evidence" value="ECO:0007669"/>
    <property type="project" value="UniProtKB-EC"/>
</dbReference>
<keyword evidence="8" id="KW-1185">Reference proteome</keyword>
<dbReference type="InterPro" id="IPR003171">
    <property type="entry name" value="Mehydrof_redctse-like"/>
</dbReference>
<evidence type="ECO:0000313" key="8">
    <source>
        <dbReference type="Proteomes" id="UP001203880"/>
    </source>
</evidence>
<evidence type="ECO:0000256" key="3">
    <source>
        <dbReference type="ARBA" id="ARBA00022630"/>
    </source>
</evidence>
<evidence type="ECO:0000256" key="1">
    <source>
        <dbReference type="ARBA" id="ARBA00001974"/>
    </source>
</evidence>
<comment type="caution">
    <text evidence="7">The sequence shown here is derived from an EMBL/GenBank/DDBJ whole genome shotgun (WGS) entry which is preliminary data.</text>
</comment>
<accession>A0ABT0Q7V8</accession>
<evidence type="ECO:0000256" key="4">
    <source>
        <dbReference type="ARBA" id="ARBA00022827"/>
    </source>
</evidence>
<keyword evidence="3 6" id="KW-0285">Flavoprotein</keyword>
<dbReference type="RefSeq" id="WP_249713265.1">
    <property type="nucleotide sequence ID" value="NZ_JAMFMB010000045.1"/>
</dbReference>
<evidence type="ECO:0000256" key="2">
    <source>
        <dbReference type="ARBA" id="ARBA00004777"/>
    </source>
</evidence>
<sequence length="286" mass="31434">MTNVTAIESTPNALGLICGDISIELSPEMVEKFEPDPESFPLGSKVFLTHITGKDTRIQVATAKRLKTMGYVPVVHMGARNFETDDGYVKLVEAHSKNGITHGLFLGGNPLKHKGPFHEALDLLNHSVLRNSSFSYAFIGGYPEGHPDINAEALDDSRKQKIERCRATELKPEIISQFAFDGQAMANWANRLSAENPDVPIRLGLAGVTSLPKLIKFAFMCGVGPSIAVLKKNSGGLMKVMSDRDPGDVIEQIEKKYHGESQLNLHFFPFGGWKKTLDWASNQRGD</sequence>
<dbReference type="EMBL" id="JAMFMB010000045">
    <property type="protein sequence ID" value="MCL6285968.1"/>
    <property type="molecule type" value="Genomic_DNA"/>
</dbReference>
<comment type="pathway">
    <text evidence="2 6">One-carbon metabolism; tetrahydrofolate interconversion.</text>
</comment>
<organism evidence="7 8">
    <name type="scientific">Ruegeria spongiae</name>
    <dbReference type="NCBI Taxonomy" id="2942209"/>
    <lineage>
        <taxon>Bacteria</taxon>
        <taxon>Pseudomonadati</taxon>
        <taxon>Pseudomonadota</taxon>
        <taxon>Alphaproteobacteria</taxon>
        <taxon>Rhodobacterales</taxon>
        <taxon>Roseobacteraceae</taxon>
        <taxon>Ruegeria</taxon>
    </lineage>
</organism>
<dbReference type="Proteomes" id="UP001203880">
    <property type="component" value="Unassembled WGS sequence"/>
</dbReference>
<proteinExistence type="inferred from homology"/>
<gene>
    <name evidence="7" type="ORF">M3P21_20840</name>
</gene>
<comment type="cofactor">
    <cofactor evidence="1 6">
        <name>FAD</name>
        <dbReference type="ChEBI" id="CHEBI:57692"/>
    </cofactor>
</comment>
<protein>
    <recommendedName>
        <fullName evidence="6">Methylenetetrahydrofolate reductase</fullName>
    </recommendedName>
</protein>
<dbReference type="Pfam" id="PF02219">
    <property type="entry name" value="MTHFR"/>
    <property type="match status" value="1"/>
</dbReference>
<comment type="similarity">
    <text evidence="6">Belongs to the methylenetetrahydrofolate reductase family.</text>
</comment>
<evidence type="ECO:0000256" key="6">
    <source>
        <dbReference type="RuleBase" id="RU003862"/>
    </source>
</evidence>
<keyword evidence="4 6" id="KW-0274">FAD</keyword>